<dbReference type="EMBL" id="HACG01022153">
    <property type="protein sequence ID" value="CEK69018.1"/>
    <property type="molecule type" value="Transcribed_RNA"/>
</dbReference>
<dbReference type="AlphaFoldDB" id="A0A0B6ZKJ6"/>
<evidence type="ECO:0000313" key="1">
    <source>
        <dbReference type="EMBL" id="CEK69018.1"/>
    </source>
</evidence>
<feature type="non-terminal residue" evidence="1">
    <location>
        <position position="1"/>
    </location>
</feature>
<gene>
    <name evidence="1" type="primary">ORF68616</name>
</gene>
<accession>A0A0B6ZKJ6</accession>
<reference evidence="1" key="1">
    <citation type="submission" date="2014-12" db="EMBL/GenBank/DDBJ databases">
        <title>Insight into the proteome of Arion vulgaris.</title>
        <authorList>
            <person name="Aradska J."/>
            <person name="Bulat T."/>
            <person name="Smidak R."/>
            <person name="Sarate P."/>
            <person name="Gangsoo J."/>
            <person name="Sialana F."/>
            <person name="Bilban M."/>
            <person name="Lubec G."/>
        </authorList>
    </citation>
    <scope>NUCLEOTIDE SEQUENCE</scope>
    <source>
        <tissue evidence="1">Skin</tissue>
    </source>
</reference>
<name>A0A0B6ZKJ6_9EUPU</name>
<sequence length="105" mass="11888">VYHFMRIRIYISDNSCVMHSSFSPLMCARTMVHWELLEGAQHTDFALNQSSVKPVGCTMMSDHPNIFTAHSNLGADGKHPICSLSLLTWLRLSSCVVLHTVRDQR</sequence>
<proteinExistence type="predicted"/>
<protein>
    <submittedName>
        <fullName evidence="1">Uncharacterized protein</fullName>
    </submittedName>
</protein>
<organism evidence="1">
    <name type="scientific">Arion vulgaris</name>
    <dbReference type="NCBI Taxonomy" id="1028688"/>
    <lineage>
        <taxon>Eukaryota</taxon>
        <taxon>Metazoa</taxon>
        <taxon>Spiralia</taxon>
        <taxon>Lophotrochozoa</taxon>
        <taxon>Mollusca</taxon>
        <taxon>Gastropoda</taxon>
        <taxon>Heterobranchia</taxon>
        <taxon>Euthyneura</taxon>
        <taxon>Panpulmonata</taxon>
        <taxon>Eupulmonata</taxon>
        <taxon>Stylommatophora</taxon>
        <taxon>Helicina</taxon>
        <taxon>Arionoidea</taxon>
        <taxon>Arionidae</taxon>
        <taxon>Arion</taxon>
    </lineage>
</organism>